<evidence type="ECO:0000313" key="2">
    <source>
        <dbReference type="Proteomes" id="UP001549110"/>
    </source>
</evidence>
<gene>
    <name evidence="1" type="ORF">ABID41_002168</name>
</gene>
<reference evidence="1 2" key="1">
    <citation type="submission" date="2024-06" db="EMBL/GenBank/DDBJ databases">
        <title>Genomic Encyclopedia of Type Strains, Phase IV (KMG-IV): sequencing the most valuable type-strain genomes for metagenomic binning, comparative biology and taxonomic classification.</title>
        <authorList>
            <person name="Goeker M."/>
        </authorList>
    </citation>
    <scope>NUCLEOTIDE SEQUENCE [LARGE SCALE GENOMIC DNA]</scope>
    <source>
        <strain evidence="1 2">DSM 17809</strain>
    </source>
</reference>
<accession>A0ABV2EJ46</accession>
<dbReference type="Proteomes" id="UP001549110">
    <property type="component" value="Unassembled WGS sequence"/>
</dbReference>
<comment type="caution">
    <text evidence="1">The sequence shown here is derived from an EMBL/GenBank/DDBJ whole genome shotgun (WGS) entry which is preliminary data.</text>
</comment>
<organism evidence="1 2">
    <name type="scientific">Phenylobacterium koreense</name>
    <dbReference type="NCBI Taxonomy" id="266125"/>
    <lineage>
        <taxon>Bacteria</taxon>
        <taxon>Pseudomonadati</taxon>
        <taxon>Pseudomonadota</taxon>
        <taxon>Alphaproteobacteria</taxon>
        <taxon>Caulobacterales</taxon>
        <taxon>Caulobacteraceae</taxon>
        <taxon>Phenylobacterium</taxon>
    </lineage>
</organism>
<name>A0ABV2EJ46_9CAUL</name>
<dbReference type="EMBL" id="JBEPLU010000001">
    <property type="protein sequence ID" value="MET3527073.1"/>
    <property type="molecule type" value="Genomic_DNA"/>
</dbReference>
<proteinExistence type="predicted"/>
<keyword evidence="2" id="KW-1185">Reference proteome</keyword>
<sequence>MRVAMANMGGLSEVVSGLVKQDRRQERSC</sequence>
<protein>
    <submittedName>
        <fullName evidence="1">Uncharacterized protein</fullName>
    </submittedName>
</protein>
<evidence type="ECO:0000313" key="1">
    <source>
        <dbReference type="EMBL" id="MET3527073.1"/>
    </source>
</evidence>